<dbReference type="AlphaFoldDB" id="A0A9N9PQI7"/>
<evidence type="ECO:0000256" key="1">
    <source>
        <dbReference type="SAM" id="MobiDB-lite"/>
    </source>
</evidence>
<reference evidence="2" key="1">
    <citation type="submission" date="2021-07" db="EMBL/GenBank/DDBJ databases">
        <authorList>
            <person name="Durling M."/>
        </authorList>
    </citation>
    <scope>NUCLEOTIDE SEQUENCE</scope>
</reference>
<organism evidence="2 3">
    <name type="scientific">Hymenoscyphus albidus</name>
    <dbReference type="NCBI Taxonomy" id="595503"/>
    <lineage>
        <taxon>Eukaryota</taxon>
        <taxon>Fungi</taxon>
        <taxon>Dikarya</taxon>
        <taxon>Ascomycota</taxon>
        <taxon>Pezizomycotina</taxon>
        <taxon>Leotiomycetes</taxon>
        <taxon>Helotiales</taxon>
        <taxon>Helotiaceae</taxon>
        <taxon>Hymenoscyphus</taxon>
    </lineage>
</organism>
<comment type="caution">
    <text evidence="2">The sequence shown here is derived from an EMBL/GenBank/DDBJ whole genome shotgun (WGS) entry which is preliminary data.</text>
</comment>
<protein>
    <submittedName>
        <fullName evidence="2">Uncharacterized protein</fullName>
    </submittedName>
</protein>
<sequence>MDRAAPSRQGVPARSGLRKPRPFSSYSSLSGPYRGCAETELRLASTHQYFFNRLQLPAKQQDDQLYSTLPPYAPSPPPPHATPSHSNEAHTKYLPSVDDDIDIDIDFESDFNFQNTYRRQILDLASHSQSGQGCGASALGR</sequence>
<keyword evidence="3" id="KW-1185">Reference proteome</keyword>
<feature type="compositionally biased region" description="Pro residues" evidence="1">
    <location>
        <begin position="71"/>
        <end position="81"/>
    </location>
</feature>
<evidence type="ECO:0000313" key="3">
    <source>
        <dbReference type="Proteomes" id="UP000701801"/>
    </source>
</evidence>
<feature type="region of interest" description="Disordered" evidence="1">
    <location>
        <begin position="1"/>
        <end position="33"/>
    </location>
</feature>
<feature type="region of interest" description="Disordered" evidence="1">
    <location>
        <begin position="61"/>
        <end position="93"/>
    </location>
</feature>
<dbReference type="Proteomes" id="UP000701801">
    <property type="component" value="Unassembled WGS sequence"/>
</dbReference>
<dbReference type="EMBL" id="CAJVRM010000018">
    <property type="protein sequence ID" value="CAG8971368.1"/>
    <property type="molecule type" value="Genomic_DNA"/>
</dbReference>
<gene>
    <name evidence="2" type="ORF">HYALB_00006917</name>
</gene>
<dbReference type="OrthoDB" id="10452055at2759"/>
<proteinExistence type="predicted"/>
<name>A0A9N9PQI7_9HELO</name>
<evidence type="ECO:0000313" key="2">
    <source>
        <dbReference type="EMBL" id="CAG8971368.1"/>
    </source>
</evidence>
<accession>A0A9N9PQI7</accession>